<dbReference type="InterPro" id="IPR029044">
    <property type="entry name" value="Nucleotide-diphossugar_trans"/>
</dbReference>
<evidence type="ECO:0000313" key="5">
    <source>
        <dbReference type="EMBL" id="KAJ3259551.1"/>
    </source>
</evidence>
<dbReference type="GO" id="GO:0016757">
    <property type="term" value="F:glycosyltransferase activity"/>
    <property type="evidence" value="ECO:0007669"/>
    <property type="project" value="UniProtKB-KW"/>
</dbReference>
<sequence>MVLWLVPITINMQDFGGKASKINVPVEKPVTPSQVAFVTFYAPQDNKDHRTHFDDSTYKDLSKYSMTNIADYCSYHGFAFFFRNNYMVDTVNKAAYWGKMDVVKHYLDAGYEWVVWTDIDVLFLSKESMLDRWLSRANSTQHMAFVTECTREEGKFGTVRSGFFAIRNSKIGRGFLDAWKDTFAEFKGNWNPEQEALEGLVKKEPWQSAAYVVPQDGIHTYLGCLHYDPNPISVHFPGFDKGAMKEYHEKYKHTKKKKEVCELISRLEQDSIGSLISDNPTPVLIALNASYDSLITGHQLKSVFDKYPGYTKIEMFVGSKPYSYIFHDSADSARQVFEVLDCKESVELGKTLLLAYANELPEFPERPLRIKEDIEKLDGIFYFPRFVSLEEEELLTRHVKEQGESGRWEILHQRSVQHYGYRFDYPANDVDRNAIDLDNEIVQLPEWTRNILGRYMQLFPHLPKPNQLTMNHYIPGGGIPYHTDRHSSFLSPVLIFSMASDIVMDFKSLDEKVTSVVLERGSLVVMHGKARYEYQHAIKPRNVDIIDGLVQERTERWSLTFRTIRDGQPCQCGTILCD</sequence>
<dbReference type="InterPro" id="IPR008630">
    <property type="entry name" value="Glyco_trans_34"/>
</dbReference>
<dbReference type="InterPro" id="IPR005123">
    <property type="entry name" value="Oxoglu/Fe-dep_dioxygenase_dom"/>
</dbReference>
<evidence type="ECO:0000256" key="2">
    <source>
        <dbReference type="ARBA" id="ARBA00022676"/>
    </source>
</evidence>
<dbReference type="Pfam" id="PF13532">
    <property type="entry name" value="2OG-FeII_Oxy_2"/>
    <property type="match status" value="1"/>
</dbReference>
<accession>A0AAD5UJ31</accession>
<evidence type="ECO:0000256" key="3">
    <source>
        <dbReference type="ARBA" id="ARBA00022679"/>
    </source>
</evidence>
<keyword evidence="2" id="KW-0328">Glycosyltransferase</keyword>
<dbReference type="AlphaFoldDB" id="A0AAD5UJ31"/>
<reference evidence="5" key="1">
    <citation type="submission" date="2020-05" db="EMBL/GenBank/DDBJ databases">
        <title>Phylogenomic resolution of chytrid fungi.</title>
        <authorList>
            <person name="Stajich J.E."/>
            <person name="Amses K."/>
            <person name="Simmons R."/>
            <person name="Seto K."/>
            <person name="Myers J."/>
            <person name="Bonds A."/>
            <person name="Quandt C.A."/>
            <person name="Barry K."/>
            <person name="Liu P."/>
            <person name="Grigoriev I."/>
            <person name="Longcore J.E."/>
            <person name="James T.Y."/>
        </authorList>
    </citation>
    <scope>NUCLEOTIDE SEQUENCE</scope>
    <source>
        <strain evidence="5">PLAUS21</strain>
    </source>
</reference>
<dbReference type="GO" id="GO:0016020">
    <property type="term" value="C:membrane"/>
    <property type="evidence" value="ECO:0007669"/>
    <property type="project" value="InterPro"/>
</dbReference>
<dbReference type="EMBL" id="JADGKB010000017">
    <property type="protein sequence ID" value="KAJ3259551.1"/>
    <property type="molecule type" value="Genomic_DNA"/>
</dbReference>
<dbReference type="PANTHER" id="PTHR12463">
    <property type="entry name" value="OXYGENASE-RELATED"/>
    <property type="match status" value="1"/>
</dbReference>
<dbReference type="Proteomes" id="UP001210925">
    <property type="component" value="Unassembled WGS sequence"/>
</dbReference>
<keyword evidence="3" id="KW-0808">Transferase</keyword>
<proteinExistence type="inferred from homology"/>
<organism evidence="5 6">
    <name type="scientific">Boothiomyces macroporosus</name>
    <dbReference type="NCBI Taxonomy" id="261099"/>
    <lineage>
        <taxon>Eukaryota</taxon>
        <taxon>Fungi</taxon>
        <taxon>Fungi incertae sedis</taxon>
        <taxon>Chytridiomycota</taxon>
        <taxon>Chytridiomycota incertae sedis</taxon>
        <taxon>Chytridiomycetes</taxon>
        <taxon>Rhizophydiales</taxon>
        <taxon>Terramycetaceae</taxon>
        <taxon>Boothiomyces</taxon>
    </lineage>
</organism>
<dbReference type="SUPFAM" id="SSF53448">
    <property type="entry name" value="Nucleotide-diphospho-sugar transferases"/>
    <property type="match status" value="1"/>
</dbReference>
<keyword evidence="6" id="KW-1185">Reference proteome</keyword>
<evidence type="ECO:0000313" key="6">
    <source>
        <dbReference type="Proteomes" id="UP001210925"/>
    </source>
</evidence>
<comment type="caution">
    <text evidence="5">The sequence shown here is derived from an EMBL/GenBank/DDBJ whole genome shotgun (WGS) entry which is preliminary data.</text>
</comment>
<protein>
    <recommendedName>
        <fullName evidence="4">Fe2OG dioxygenase domain-containing protein</fullName>
    </recommendedName>
</protein>
<comment type="similarity">
    <text evidence="1">Belongs to the glycosyltransferase 34 family.</text>
</comment>
<dbReference type="Gene3D" id="3.90.550.10">
    <property type="entry name" value="Spore Coat Polysaccharide Biosynthesis Protein SpsA, Chain A"/>
    <property type="match status" value="1"/>
</dbReference>
<evidence type="ECO:0000259" key="4">
    <source>
        <dbReference type="PROSITE" id="PS51471"/>
    </source>
</evidence>
<dbReference type="PANTHER" id="PTHR12463:SF1">
    <property type="entry name" value="2-OXOGLUTARATE AND FE-DEPENDENT OXYGENASE FAMILY PROTEIN"/>
    <property type="match status" value="1"/>
</dbReference>
<dbReference type="GO" id="GO:0070988">
    <property type="term" value="P:demethylation"/>
    <property type="evidence" value="ECO:0007669"/>
    <property type="project" value="InterPro"/>
</dbReference>
<name>A0AAD5UJ31_9FUNG</name>
<feature type="domain" description="Fe2OG dioxygenase" evidence="4">
    <location>
        <begin position="464"/>
        <end position="565"/>
    </location>
</feature>
<dbReference type="PROSITE" id="PS51471">
    <property type="entry name" value="FE2OG_OXY"/>
    <property type="match status" value="1"/>
</dbReference>
<dbReference type="Gene3D" id="2.60.120.590">
    <property type="entry name" value="Alpha-ketoglutarate-dependent dioxygenase AlkB-like"/>
    <property type="match status" value="1"/>
</dbReference>
<gene>
    <name evidence="5" type="ORF">HK103_002104</name>
</gene>
<evidence type="ECO:0000256" key="1">
    <source>
        <dbReference type="ARBA" id="ARBA00005664"/>
    </source>
</evidence>
<dbReference type="GO" id="GO:0032451">
    <property type="term" value="F:demethylase activity"/>
    <property type="evidence" value="ECO:0007669"/>
    <property type="project" value="TreeGrafter"/>
</dbReference>
<dbReference type="InterPro" id="IPR027450">
    <property type="entry name" value="AlkB-like"/>
</dbReference>
<dbReference type="InterPro" id="IPR037151">
    <property type="entry name" value="AlkB-like_sf"/>
</dbReference>
<dbReference type="InterPro" id="IPR032857">
    <property type="entry name" value="ALKBH4"/>
</dbReference>
<dbReference type="SUPFAM" id="SSF51197">
    <property type="entry name" value="Clavaminate synthase-like"/>
    <property type="match status" value="1"/>
</dbReference>
<dbReference type="Pfam" id="PF05637">
    <property type="entry name" value="Glyco_transf_34"/>
    <property type="match status" value="1"/>
</dbReference>
<dbReference type="GO" id="GO:0016491">
    <property type="term" value="F:oxidoreductase activity"/>
    <property type="evidence" value="ECO:0007669"/>
    <property type="project" value="TreeGrafter"/>
</dbReference>